<dbReference type="PANTHER" id="PTHR10815">
    <property type="entry name" value="METHYLATED-DNA--PROTEIN-CYSTEINE METHYLTRANSFERASE"/>
    <property type="match status" value="1"/>
</dbReference>
<keyword evidence="13" id="KW-1185">Reference proteome</keyword>
<evidence type="ECO:0000256" key="3">
    <source>
        <dbReference type="ARBA" id="ARBA00022490"/>
    </source>
</evidence>
<protein>
    <recommendedName>
        <fullName evidence="9">Methylated-DNA--protein-cysteine methyltransferase</fullName>
        <ecNumber evidence="9">2.1.1.63</ecNumber>
    </recommendedName>
    <alternativeName>
        <fullName evidence="9">6-O-methylguanine-DNA methyltransferase</fullName>
        <shortName evidence="9">MGMT</shortName>
    </alternativeName>
    <alternativeName>
        <fullName evidence="9">O-6-methylguanine-DNA-alkyltransferase</fullName>
    </alternativeName>
</protein>
<evidence type="ECO:0000313" key="12">
    <source>
        <dbReference type="EMBL" id="ODC03260.1"/>
    </source>
</evidence>
<evidence type="ECO:0000256" key="5">
    <source>
        <dbReference type="ARBA" id="ARBA00022679"/>
    </source>
</evidence>
<accession>A0A1E2V8C6</accession>
<dbReference type="InterPro" id="IPR014048">
    <property type="entry name" value="MethylDNA_cys_MeTrfase_DNA-bd"/>
</dbReference>
<keyword evidence="5 9" id="KW-0808">Transferase</keyword>
<evidence type="ECO:0000256" key="8">
    <source>
        <dbReference type="ARBA" id="ARBA00049348"/>
    </source>
</evidence>
<dbReference type="SUPFAM" id="SSF53155">
    <property type="entry name" value="Methylated DNA-protein cysteine methyltransferase domain"/>
    <property type="match status" value="1"/>
</dbReference>
<comment type="caution">
    <text evidence="12">The sequence shown here is derived from an EMBL/GenBank/DDBJ whole genome shotgun (WGS) entry which is preliminary data.</text>
</comment>
<evidence type="ECO:0000256" key="2">
    <source>
        <dbReference type="ARBA" id="ARBA00008711"/>
    </source>
</evidence>
<comment type="function">
    <text evidence="9">Involved in the cellular defense against the biological effects of O6-methylguanine (O6-MeG) and O4-methylthymine (O4-MeT) in DNA. Repairs the methylated nucleobase in DNA by stoichiometrically transferring the methyl group to a cysteine residue in the enzyme. This is a suicide reaction: the enzyme is irreversibly inactivated.</text>
</comment>
<dbReference type="Pfam" id="PF01035">
    <property type="entry name" value="DNA_binding_1"/>
    <property type="match status" value="1"/>
</dbReference>
<dbReference type="Gene3D" id="3.30.160.70">
    <property type="entry name" value="Methylated DNA-protein cysteine methyltransferase domain"/>
    <property type="match status" value="1"/>
</dbReference>
<dbReference type="HAMAP" id="MF_00772">
    <property type="entry name" value="OGT"/>
    <property type="match status" value="1"/>
</dbReference>
<keyword evidence="7 9" id="KW-0234">DNA repair</keyword>
<feature type="active site" description="Nucleophile; methyl group acceptor" evidence="9">
    <location>
        <position position="137"/>
    </location>
</feature>
<proteinExistence type="inferred from homology"/>
<dbReference type="AlphaFoldDB" id="A0A1E2V8C6"/>
<dbReference type="SUPFAM" id="SSF46767">
    <property type="entry name" value="Methylated DNA-protein cysteine methyltransferase, C-terminal domain"/>
    <property type="match status" value="1"/>
</dbReference>
<feature type="domain" description="Methylated-DNA-[protein]-cysteine S-methyltransferase DNA binding" evidence="10">
    <location>
        <begin position="86"/>
        <end position="165"/>
    </location>
</feature>
<dbReference type="Gene3D" id="1.10.10.10">
    <property type="entry name" value="Winged helix-like DNA-binding domain superfamily/Winged helix DNA-binding domain"/>
    <property type="match status" value="1"/>
</dbReference>
<dbReference type="EC" id="2.1.1.63" evidence="9"/>
<evidence type="ECO:0000256" key="7">
    <source>
        <dbReference type="ARBA" id="ARBA00023204"/>
    </source>
</evidence>
<dbReference type="GO" id="GO:0006307">
    <property type="term" value="P:DNA alkylation repair"/>
    <property type="evidence" value="ECO:0007669"/>
    <property type="project" value="UniProtKB-UniRule"/>
</dbReference>
<dbReference type="RefSeq" id="WP_068997676.1">
    <property type="nucleotide sequence ID" value="NZ_MDTQ01000001.1"/>
</dbReference>
<dbReference type="FunFam" id="1.10.10.10:FF:000214">
    <property type="entry name" value="Methylated-DNA--protein-cysteine methyltransferase"/>
    <property type="match status" value="1"/>
</dbReference>
<dbReference type="STRING" id="197479.BFW38_06590"/>
<evidence type="ECO:0000259" key="10">
    <source>
        <dbReference type="Pfam" id="PF01035"/>
    </source>
</evidence>
<organism evidence="12 13">
    <name type="scientific">Terasakiispira papahanaumokuakeensis</name>
    <dbReference type="NCBI Taxonomy" id="197479"/>
    <lineage>
        <taxon>Bacteria</taxon>
        <taxon>Pseudomonadati</taxon>
        <taxon>Pseudomonadota</taxon>
        <taxon>Gammaproteobacteria</taxon>
        <taxon>Oceanospirillales</taxon>
        <taxon>Terasakiispira</taxon>
    </lineage>
</organism>
<dbReference type="InterPro" id="IPR036631">
    <property type="entry name" value="MGMT_N_sf"/>
</dbReference>
<evidence type="ECO:0000256" key="9">
    <source>
        <dbReference type="HAMAP-Rule" id="MF_00772"/>
    </source>
</evidence>
<dbReference type="InterPro" id="IPR023546">
    <property type="entry name" value="MGMT"/>
</dbReference>
<dbReference type="InterPro" id="IPR001497">
    <property type="entry name" value="MethylDNA_cys_MeTrfase_AS"/>
</dbReference>
<sequence>MNSYNADPAVTIEYMILTTSLGPLWIAAENDQLIGSWFDQQRYFPDTQGWRKAQTALLMQAAEQLTDYFQGQRQSFELPLAPRGTPFQKTVWHQLQTLPYGSTTEYGKLALAMGRPTATRAIAAAIGRNPLSILIPCHRVVGKNGQLTGYAGGLARKASLLKLEASH</sequence>
<comment type="catalytic activity">
    <reaction evidence="1 9">
        <text>a 4-O-methyl-thymidine in DNA + L-cysteinyl-[protein] = a thymidine in DNA + S-methyl-L-cysteinyl-[protein]</text>
        <dbReference type="Rhea" id="RHEA:53428"/>
        <dbReference type="Rhea" id="RHEA-COMP:10131"/>
        <dbReference type="Rhea" id="RHEA-COMP:10132"/>
        <dbReference type="Rhea" id="RHEA-COMP:13555"/>
        <dbReference type="Rhea" id="RHEA-COMP:13556"/>
        <dbReference type="ChEBI" id="CHEBI:29950"/>
        <dbReference type="ChEBI" id="CHEBI:82612"/>
        <dbReference type="ChEBI" id="CHEBI:137386"/>
        <dbReference type="ChEBI" id="CHEBI:137387"/>
        <dbReference type="EC" id="2.1.1.63"/>
    </reaction>
</comment>
<dbReference type="GO" id="GO:0003908">
    <property type="term" value="F:methylated-DNA-[protein]-cysteine S-methyltransferase activity"/>
    <property type="evidence" value="ECO:0007669"/>
    <property type="project" value="UniProtKB-UniRule"/>
</dbReference>
<evidence type="ECO:0000313" key="13">
    <source>
        <dbReference type="Proteomes" id="UP000094291"/>
    </source>
</evidence>
<evidence type="ECO:0000256" key="1">
    <source>
        <dbReference type="ARBA" id="ARBA00001286"/>
    </source>
</evidence>
<keyword evidence="4 9" id="KW-0489">Methyltransferase</keyword>
<comment type="miscellaneous">
    <text evidence="9">This enzyme catalyzes only one turnover and therefore is not strictly catalytic. According to one definition, an enzyme is a biocatalyst that acts repeatedly and over many reaction cycles.</text>
</comment>
<dbReference type="InterPro" id="IPR036388">
    <property type="entry name" value="WH-like_DNA-bd_sf"/>
</dbReference>
<dbReference type="GO" id="GO:0005737">
    <property type="term" value="C:cytoplasm"/>
    <property type="evidence" value="ECO:0007669"/>
    <property type="project" value="UniProtKB-SubCell"/>
</dbReference>
<dbReference type="InterPro" id="IPR008332">
    <property type="entry name" value="MethylG_MeTrfase_N"/>
</dbReference>
<dbReference type="InterPro" id="IPR036217">
    <property type="entry name" value="MethylDNA_cys_MeTrfase_DNAb"/>
</dbReference>
<evidence type="ECO:0000256" key="4">
    <source>
        <dbReference type="ARBA" id="ARBA00022603"/>
    </source>
</evidence>
<dbReference type="Pfam" id="PF02870">
    <property type="entry name" value="Methyltransf_1N"/>
    <property type="match status" value="1"/>
</dbReference>
<dbReference type="Proteomes" id="UP000094291">
    <property type="component" value="Unassembled WGS sequence"/>
</dbReference>
<dbReference type="NCBIfam" id="TIGR00589">
    <property type="entry name" value="ogt"/>
    <property type="match status" value="1"/>
</dbReference>
<evidence type="ECO:0000259" key="11">
    <source>
        <dbReference type="Pfam" id="PF02870"/>
    </source>
</evidence>
<dbReference type="GO" id="GO:0032259">
    <property type="term" value="P:methylation"/>
    <property type="evidence" value="ECO:0007669"/>
    <property type="project" value="UniProtKB-KW"/>
</dbReference>
<dbReference type="PROSITE" id="PS00374">
    <property type="entry name" value="MGMT"/>
    <property type="match status" value="1"/>
</dbReference>
<reference evidence="12 13" key="1">
    <citation type="submission" date="2016-08" db="EMBL/GenBank/DDBJ databases">
        <authorList>
            <person name="Seilhamer J.J."/>
        </authorList>
    </citation>
    <scope>NUCLEOTIDE SEQUENCE [LARGE SCALE GENOMIC DNA]</scope>
    <source>
        <strain evidence="12 13">PH27A</strain>
    </source>
</reference>
<feature type="domain" description="Methylguanine DNA methyltransferase ribonuclease-like" evidence="11">
    <location>
        <begin position="14"/>
        <end position="82"/>
    </location>
</feature>
<evidence type="ECO:0000256" key="6">
    <source>
        <dbReference type="ARBA" id="ARBA00022763"/>
    </source>
</evidence>
<dbReference type="OrthoDB" id="9811249at2"/>
<keyword evidence="3 9" id="KW-0963">Cytoplasm</keyword>
<name>A0A1E2V8C6_9GAMM</name>
<gene>
    <name evidence="12" type="ORF">BFW38_06590</name>
</gene>
<comment type="catalytic activity">
    <reaction evidence="8 9">
        <text>a 6-O-methyl-2'-deoxyguanosine in DNA + L-cysteinyl-[protein] = S-methyl-L-cysteinyl-[protein] + a 2'-deoxyguanosine in DNA</text>
        <dbReference type="Rhea" id="RHEA:24000"/>
        <dbReference type="Rhea" id="RHEA-COMP:10131"/>
        <dbReference type="Rhea" id="RHEA-COMP:10132"/>
        <dbReference type="Rhea" id="RHEA-COMP:11367"/>
        <dbReference type="Rhea" id="RHEA-COMP:11368"/>
        <dbReference type="ChEBI" id="CHEBI:29950"/>
        <dbReference type="ChEBI" id="CHEBI:82612"/>
        <dbReference type="ChEBI" id="CHEBI:85445"/>
        <dbReference type="ChEBI" id="CHEBI:85448"/>
        <dbReference type="EC" id="2.1.1.63"/>
    </reaction>
</comment>
<dbReference type="PANTHER" id="PTHR10815:SF5">
    <property type="entry name" value="METHYLATED-DNA--PROTEIN-CYSTEINE METHYLTRANSFERASE"/>
    <property type="match status" value="1"/>
</dbReference>
<dbReference type="EMBL" id="MDTQ01000001">
    <property type="protein sequence ID" value="ODC03260.1"/>
    <property type="molecule type" value="Genomic_DNA"/>
</dbReference>
<comment type="subcellular location">
    <subcellularLocation>
        <location evidence="9">Cytoplasm</location>
    </subcellularLocation>
</comment>
<dbReference type="CDD" id="cd06445">
    <property type="entry name" value="ATase"/>
    <property type="match status" value="1"/>
</dbReference>
<comment type="similarity">
    <text evidence="2 9">Belongs to the MGMT family.</text>
</comment>
<keyword evidence="6 9" id="KW-0227">DNA damage</keyword>